<name>A0A1Y1V1X8_9FUNG</name>
<evidence type="ECO:0000256" key="1">
    <source>
        <dbReference type="SAM" id="MobiDB-lite"/>
    </source>
</evidence>
<feature type="compositionally biased region" description="Polar residues" evidence="1">
    <location>
        <begin position="786"/>
        <end position="799"/>
    </location>
</feature>
<feature type="region of interest" description="Disordered" evidence="1">
    <location>
        <begin position="120"/>
        <end position="177"/>
    </location>
</feature>
<proteinExistence type="predicted"/>
<gene>
    <name evidence="2" type="ORF">BCR36DRAFT_124248</name>
</gene>
<feature type="region of interest" description="Disordered" evidence="1">
    <location>
        <begin position="70"/>
        <end position="91"/>
    </location>
</feature>
<feature type="compositionally biased region" description="Low complexity" evidence="1">
    <location>
        <begin position="1619"/>
        <end position="1633"/>
    </location>
</feature>
<dbReference type="Proteomes" id="UP000193719">
    <property type="component" value="Unassembled WGS sequence"/>
</dbReference>
<feature type="region of interest" description="Disordered" evidence="1">
    <location>
        <begin position="1583"/>
        <end position="1633"/>
    </location>
</feature>
<feature type="compositionally biased region" description="Low complexity" evidence="1">
    <location>
        <begin position="167"/>
        <end position="177"/>
    </location>
</feature>
<sequence>MSDIIDDIKNKNDINNEDTEKNEIKEIKPHDISRKSTLTQVSINNEDNSWGEILSGGSIRKNLRNSKNISNVNANTTDNENSTISSLNDNDDIISYSYYPHRYSNNKKQSFISYTESINSSNYSDEESNNDKISKRKSISSSEYNDSPLNDDDSTPSPENDYDETDSSSSSTNIDDLISNDDPMLLNIINMSINNYKKNEQPTNTISSKDNSTFFNNNGSSLSKHNSANGISSISEHNSINGISSIANHRRNICFQQNPIVINSIEEEESNHEKYNSSESHINSSSQFTNSMNSSQSTISQIDEEVISPETLARSNTCKEYLEFRYNYINNIITNNQIYNPLFIMRWRTRMWIIQATQGNINTLKKNRKNQDFWYIDNSEITDFNNQYNKTNNVSDNSNDDNKTSIEPLAGNIFSQHNKNLSNMNSEDNSIWKTDDYTDNASERSHIKTSPTNSDINGQNKDKSYILDQNSNSVKDSNRASLYPPILDDNKKALNEEFMSSYKYIFKKLKKHDSNYESDGSQLKKNMENDNTDSVLHPFTSILTHNPSVITNNSSPLSTNLNKNDDKESLINLFIPKAKNRNKKPLLSIITNNLNNATTNNVECTSGISEVHIPNSASILEFSSSQNRPQSKLSTLTEYHSDIGDELTIKTPQGSRNPLCNSRIINSRNRLSEIHSIRKLNENVLTNDNNDKETDNSFLDITHVRGRRSSMPDISRYQSQQFNQSFININNSNKKNKEKNIPNTAVEGSFNNLNYNYTRSYYNLDTPNSTKNPLRKILLRKRGKQNEQQDSGDEMQNGNIKYNNIDIGITASNTYFNNKINDDNNNLTESKSIKKIFNNMDSKGIRSIIKDIQPKFQYDKRQYLIRNDLINSAQSINNNNNNDEVELLNIKPLKDNIECDPSILKKNADDKKKKRNLLNIKKIFERNYTNGSLKNKKNSELLSENELDDNSIRRVDDYTNSWIRSNGEFYNEIEDDAYSNIEVDDTYNDRYNEIMKECSSPNIDFDFTNEEFLKNNPILLNTKIVLTYNPSNTNELYSDNEIKLNDLIELEEKYNNLINIIYKNLEEKMLESIKYNLIKANYCIYNFSKELINMKNLDILKTKEMQNMIEDLDLTNSKNEIIFQKGDVMEKEKPNKNNSFSFDFVNENTTVINSNMTRRKSVINKIYNVKDRSYLFNDMDNTDNEDDSEYTPSVLGSPVIVEEPEDYFTSDSLQSPKIGNDIIGYRRSSKKSSIKLKSIQEYDNKPLINDFNNPTNRNNDIYRNNNLSNDNFRNSYCKDIMEKPKKEYSKKEINEIIQNIDKQYDDFENMTNAINLKFNNNNNKIETIINDSKEVSNTLNNDLLIRMKVFEENKQNKTYFKRNIASEIGFITLDYFLTLIGGLYWLFYKFLKALKIIVLGTKIDYDENKETHDNDKSDSSKDKIYHGISSSSLNKENSLSIGKINNSNEINSKRIYNIDSNNLSTNITENFRENMKRITDLINNSYNKSLEEENQIINIQKKLHELRSSNKPVNKDDIYSLIRGTDTEQKADSNNNIKMTNDKSNNQENILVYENNNKESNYKACNKSIDLVEKTSITDSNNIERNRSYTNEDKTSNVENDKDIDIKNNIENSDKHDNYNSNINNNNNNTNNKSSNCNCNIDNNNKSSNCNCNIDNNNNVEINNDSNNKINSNNSIHENNLDILMFSDNENDDVNSYSNNGTMKKKFGNKFKTLLKSKSFTDKREMNSTKNLVYNFKNQYPNNQSNITITENEIKESPVKRKPSLARRASKLLNINNIKSFRNKERENNKIDENVSPISIPNDNNHENYDISYLISLSQCDESSTKVNGNETNI</sequence>
<reference evidence="2 3" key="1">
    <citation type="submission" date="2016-08" db="EMBL/GenBank/DDBJ databases">
        <title>Genomes of anaerobic fungi encode conserved fungal cellulosomes for biomass hydrolysis.</title>
        <authorList>
            <consortium name="DOE Joint Genome Institute"/>
            <person name="Haitjema C.H."/>
            <person name="Gilmore S.P."/>
            <person name="Henske J.K."/>
            <person name="Solomon K.V."/>
            <person name="De Groot R."/>
            <person name="Kuo A."/>
            <person name="Mondo S.J."/>
            <person name="Salamov A.A."/>
            <person name="Labutti K."/>
            <person name="Zhao Z."/>
            <person name="Chiniquy J."/>
            <person name="Barry K."/>
            <person name="Brewer H.M."/>
            <person name="Purvine S.O."/>
            <person name="Wright A.T."/>
            <person name="Boxma B."/>
            <person name="Van Alen T."/>
            <person name="Hackstein J.H."/>
            <person name="Baker S.E."/>
            <person name="Grigoriev I.V."/>
            <person name="O'Malley M.A."/>
        </authorList>
    </citation>
    <scope>NUCLEOTIDE SEQUENCE [LARGE SCALE GENOMIC DNA]</scope>
    <source>
        <strain evidence="3">finn</strain>
    </source>
</reference>
<comment type="caution">
    <text evidence="2">The sequence shown here is derived from an EMBL/GenBank/DDBJ whole genome shotgun (WGS) entry which is preliminary data.</text>
</comment>
<feature type="compositionally biased region" description="Polar residues" evidence="1">
    <location>
        <begin position="448"/>
        <end position="459"/>
    </location>
</feature>
<evidence type="ECO:0000313" key="2">
    <source>
        <dbReference type="EMBL" id="ORX44642.1"/>
    </source>
</evidence>
<feature type="region of interest" description="Disordered" evidence="1">
    <location>
        <begin position="780"/>
        <end position="799"/>
    </location>
</feature>
<dbReference type="OrthoDB" id="2159098at2759"/>
<organism evidence="2 3">
    <name type="scientific">Piromyces finnis</name>
    <dbReference type="NCBI Taxonomy" id="1754191"/>
    <lineage>
        <taxon>Eukaryota</taxon>
        <taxon>Fungi</taxon>
        <taxon>Fungi incertae sedis</taxon>
        <taxon>Chytridiomycota</taxon>
        <taxon>Chytridiomycota incertae sedis</taxon>
        <taxon>Neocallimastigomycetes</taxon>
        <taxon>Neocallimastigales</taxon>
        <taxon>Neocallimastigaceae</taxon>
        <taxon>Piromyces</taxon>
    </lineage>
</organism>
<feature type="compositionally biased region" description="Basic and acidic residues" evidence="1">
    <location>
        <begin position="1583"/>
        <end position="1618"/>
    </location>
</feature>
<keyword evidence="3" id="KW-1185">Reference proteome</keyword>
<dbReference type="EMBL" id="MCFH01000044">
    <property type="protein sequence ID" value="ORX44642.1"/>
    <property type="molecule type" value="Genomic_DNA"/>
</dbReference>
<protein>
    <submittedName>
        <fullName evidence="2">Uncharacterized protein</fullName>
    </submittedName>
</protein>
<feature type="compositionally biased region" description="Acidic residues" evidence="1">
    <location>
        <begin position="149"/>
        <end position="166"/>
    </location>
</feature>
<reference evidence="2 3" key="2">
    <citation type="submission" date="2016-08" db="EMBL/GenBank/DDBJ databases">
        <title>Pervasive Adenine N6-methylation of Active Genes in Fungi.</title>
        <authorList>
            <consortium name="DOE Joint Genome Institute"/>
            <person name="Mondo S.J."/>
            <person name="Dannebaum R.O."/>
            <person name="Kuo R.C."/>
            <person name="Labutti K."/>
            <person name="Haridas S."/>
            <person name="Kuo A."/>
            <person name="Salamov A."/>
            <person name="Ahrendt S.R."/>
            <person name="Lipzen A."/>
            <person name="Sullivan W."/>
            <person name="Andreopoulos W.B."/>
            <person name="Clum A."/>
            <person name="Lindquist E."/>
            <person name="Daum C."/>
            <person name="Ramamoorthy G.K."/>
            <person name="Gryganskyi A."/>
            <person name="Culley D."/>
            <person name="Magnuson J.K."/>
            <person name="James T.Y."/>
            <person name="O'Malley M.A."/>
            <person name="Stajich J.E."/>
            <person name="Spatafora J.W."/>
            <person name="Visel A."/>
            <person name="Grigoriev I.V."/>
        </authorList>
    </citation>
    <scope>NUCLEOTIDE SEQUENCE [LARGE SCALE GENOMIC DNA]</scope>
    <source>
        <strain evidence="3">finn</strain>
    </source>
</reference>
<evidence type="ECO:0000313" key="3">
    <source>
        <dbReference type="Proteomes" id="UP000193719"/>
    </source>
</evidence>
<feature type="compositionally biased region" description="Polar residues" evidence="1">
    <location>
        <begin position="70"/>
        <end position="88"/>
    </location>
</feature>
<accession>A0A1Y1V1X8</accession>
<feature type="region of interest" description="Disordered" evidence="1">
    <location>
        <begin position="442"/>
        <end position="463"/>
    </location>
</feature>